<proteinExistence type="predicted"/>
<sequence length="218" mass="24051">MFKDPLNTLYSFQSEHHLSSFSTACLNMFLTSLLSLAFATAAVVAIPGPEPTAAPELIHLDKRACGADNCLRAFRNSISSAEPFCRTYTTDTAATIPTWASSPCQTNPTRVSSACGCLATATLTQVYGPTDNTNYTIYEQSININSRPADSWEEYFQQCYDMCVGYGAMCQTFSYAQMANNDGTPGGLYLCYIYETRFQADKVAVAPGWRRNVVYMRN</sequence>
<reference evidence="2" key="1">
    <citation type="journal article" date="2020" name="Stud. Mycol.">
        <title>101 Dothideomycetes genomes: a test case for predicting lifestyles and emergence of pathogens.</title>
        <authorList>
            <person name="Haridas S."/>
            <person name="Albert R."/>
            <person name="Binder M."/>
            <person name="Bloem J."/>
            <person name="Labutti K."/>
            <person name="Salamov A."/>
            <person name="Andreopoulos B."/>
            <person name="Baker S."/>
            <person name="Barry K."/>
            <person name="Bills G."/>
            <person name="Bluhm B."/>
            <person name="Cannon C."/>
            <person name="Castanera R."/>
            <person name="Culley D."/>
            <person name="Daum C."/>
            <person name="Ezra D."/>
            <person name="Gonzalez J."/>
            <person name="Henrissat B."/>
            <person name="Kuo A."/>
            <person name="Liang C."/>
            <person name="Lipzen A."/>
            <person name="Lutzoni F."/>
            <person name="Magnuson J."/>
            <person name="Mondo S."/>
            <person name="Nolan M."/>
            <person name="Ohm R."/>
            <person name="Pangilinan J."/>
            <person name="Park H.-J."/>
            <person name="Ramirez L."/>
            <person name="Alfaro M."/>
            <person name="Sun H."/>
            <person name="Tritt A."/>
            <person name="Yoshinaga Y."/>
            <person name="Zwiers L.-H."/>
            <person name="Turgeon B."/>
            <person name="Goodwin S."/>
            <person name="Spatafora J."/>
            <person name="Crous P."/>
            <person name="Grigoriev I."/>
        </authorList>
    </citation>
    <scope>NUCLEOTIDE SEQUENCE</scope>
    <source>
        <strain evidence="2">CBS 627.86</strain>
    </source>
</reference>
<dbReference type="OrthoDB" id="3563695at2759"/>
<keyword evidence="1" id="KW-0732">Signal</keyword>
<dbReference type="Proteomes" id="UP000799770">
    <property type="component" value="Unassembled WGS sequence"/>
</dbReference>
<feature type="signal peptide" evidence="1">
    <location>
        <begin position="1"/>
        <end position="45"/>
    </location>
</feature>
<protein>
    <recommendedName>
        <fullName evidence="4">Apple domain-containing protein</fullName>
    </recommendedName>
</protein>
<keyword evidence="3" id="KW-1185">Reference proteome</keyword>
<accession>A0A6A5YNH0</accession>
<dbReference type="AlphaFoldDB" id="A0A6A5YNH0"/>
<evidence type="ECO:0000313" key="3">
    <source>
        <dbReference type="Proteomes" id="UP000799770"/>
    </source>
</evidence>
<dbReference type="EMBL" id="ML977345">
    <property type="protein sequence ID" value="KAF2108809.1"/>
    <property type="molecule type" value="Genomic_DNA"/>
</dbReference>
<gene>
    <name evidence="2" type="ORF">BDV96DRAFT_586729</name>
</gene>
<name>A0A6A5YNH0_9PLEO</name>
<feature type="chain" id="PRO_5025361519" description="Apple domain-containing protein" evidence="1">
    <location>
        <begin position="46"/>
        <end position="218"/>
    </location>
</feature>
<evidence type="ECO:0008006" key="4">
    <source>
        <dbReference type="Google" id="ProtNLM"/>
    </source>
</evidence>
<evidence type="ECO:0000256" key="1">
    <source>
        <dbReference type="SAM" id="SignalP"/>
    </source>
</evidence>
<evidence type="ECO:0000313" key="2">
    <source>
        <dbReference type="EMBL" id="KAF2108809.1"/>
    </source>
</evidence>
<organism evidence="2 3">
    <name type="scientific">Lophiotrema nucula</name>
    <dbReference type="NCBI Taxonomy" id="690887"/>
    <lineage>
        <taxon>Eukaryota</taxon>
        <taxon>Fungi</taxon>
        <taxon>Dikarya</taxon>
        <taxon>Ascomycota</taxon>
        <taxon>Pezizomycotina</taxon>
        <taxon>Dothideomycetes</taxon>
        <taxon>Pleosporomycetidae</taxon>
        <taxon>Pleosporales</taxon>
        <taxon>Lophiotremataceae</taxon>
        <taxon>Lophiotrema</taxon>
    </lineage>
</organism>